<name>A0ABP3KYF4_9ACTN</name>
<gene>
    <name evidence="1" type="ORF">GCM10010361_63380</name>
</gene>
<dbReference type="Proteomes" id="UP001500909">
    <property type="component" value="Unassembled WGS sequence"/>
</dbReference>
<organism evidence="1 2">
    <name type="scientific">Streptomyces olivaceiscleroticus</name>
    <dbReference type="NCBI Taxonomy" id="68245"/>
    <lineage>
        <taxon>Bacteria</taxon>
        <taxon>Bacillati</taxon>
        <taxon>Actinomycetota</taxon>
        <taxon>Actinomycetes</taxon>
        <taxon>Kitasatosporales</taxon>
        <taxon>Streptomycetaceae</taxon>
        <taxon>Streptomyces</taxon>
    </lineage>
</organism>
<sequence>MTAFSSSLRGKGRRAVAAAGAVSLGLLVLSACDQPTPRATVTVGQDSVTAEASCYEDGKTIGDLTSKQKAEQAKFEKCMTAKPDQTITVHPGDKVRLGVEPDMAEQGWIAMANGMPVTSLSKQTYASVEGDRVFYNQQSQQMADSATISIMTSKGGKYTGVWNIKLERAAS</sequence>
<comment type="caution">
    <text evidence="1">The sequence shown here is derived from an EMBL/GenBank/DDBJ whole genome shotgun (WGS) entry which is preliminary data.</text>
</comment>
<dbReference type="RefSeq" id="WP_346098764.1">
    <property type="nucleotide sequence ID" value="NZ_BAAABY010000045.1"/>
</dbReference>
<protein>
    <submittedName>
        <fullName evidence="1">DUF2771 domain-containing protein</fullName>
    </submittedName>
</protein>
<reference evidence="2" key="1">
    <citation type="journal article" date="2019" name="Int. J. Syst. Evol. Microbiol.">
        <title>The Global Catalogue of Microorganisms (GCM) 10K type strain sequencing project: providing services to taxonomists for standard genome sequencing and annotation.</title>
        <authorList>
            <consortium name="The Broad Institute Genomics Platform"/>
            <consortium name="The Broad Institute Genome Sequencing Center for Infectious Disease"/>
            <person name="Wu L."/>
            <person name="Ma J."/>
        </authorList>
    </citation>
    <scope>NUCLEOTIDE SEQUENCE [LARGE SCALE GENOMIC DNA]</scope>
    <source>
        <strain evidence="2">JCM 4805</strain>
    </source>
</reference>
<proteinExistence type="predicted"/>
<evidence type="ECO:0000313" key="2">
    <source>
        <dbReference type="Proteomes" id="UP001500909"/>
    </source>
</evidence>
<evidence type="ECO:0000313" key="1">
    <source>
        <dbReference type="EMBL" id="GAA0489449.1"/>
    </source>
</evidence>
<accession>A0ABP3KYF4</accession>
<dbReference type="EMBL" id="BAAABY010000045">
    <property type="protein sequence ID" value="GAA0489449.1"/>
    <property type="molecule type" value="Genomic_DNA"/>
</dbReference>
<keyword evidence="2" id="KW-1185">Reference proteome</keyword>